<dbReference type="RefSeq" id="WP_243309592.1">
    <property type="nucleotide sequence ID" value="NZ_JALGBI010000003.1"/>
</dbReference>
<dbReference type="Pfam" id="PF14375">
    <property type="entry name" value="Cys_rich_CWC"/>
    <property type="match status" value="1"/>
</dbReference>
<dbReference type="InterPro" id="IPR032720">
    <property type="entry name" value="Cys_rich_CWC"/>
</dbReference>
<gene>
    <name evidence="1" type="ORF">MMF98_22615</name>
</gene>
<name>A0A9X1VYY0_9BURK</name>
<protein>
    <submittedName>
        <fullName evidence="1">Cysteine-rich CWC family protein</fullName>
    </submittedName>
</protein>
<evidence type="ECO:0000313" key="2">
    <source>
        <dbReference type="Proteomes" id="UP001139447"/>
    </source>
</evidence>
<dbReference type="Proteomes" id="UP001139447">
    <property type="component" value="Unassembled WGS sequence"/>
</dbReference>
<dbReference type="EMBL" id="JALGBI010000003">
    <property type="protein sequence ID" value="MCJ0766017.1"/>
    <property type="molecule type" value="Genomic_DNA"/>
</dbReference>
<accession>A0A9X1VYY0</accession>
<proteinExistence type="predicted"/>
<organism evidence="1 2">
    <name type="scientific">Variovorax terrae</name>
    <dbReference type="NCBI Taxonomy" id="2923278"/>
    <lineage>
        <taxon>Bacteria</taxon>
        <taxon>Pseudomonadati</taxon>
        <taxon>Pseudomonadota</taxon>
        <taxon>Betaproteobacteria</taxon>
        <taxon>Burkholderiales</taxon>
        <taxon>Comamonadaceae</taxon>
        <taxon>Variovorax</taxon>
    </lineage>
</organism>
<sequence length="74" mass="8113">MSTAPDPRRCPLCGQPNDCAMQRQRDTGEPQPPCWCTTVRFERVVLERIPTEARRLACVCRACATAATPAPPSA</sequence>
<keyword evidence="2" id="KW-1185">Reference proteome</keyword>
<reference evidence="1" key="1">
    <citation type="submission" date="2022-03" db="EMBL/GenBank/DDBJ databases">
        <authorList>
            <person name="Woo C.Y."/>
        </authorList>
    </citation>
    <scope>NUCLEOTIDE SEQUENCE</scope>
    <source>
        <strain evidence="1">CYS-02</strain>
    </source>
</reference>
<evidence type="ECO:0000313" key="1">
    <source>
        <dbReference type="EMBL" id="MCJ0766017.1"/>
    </source>
</evidence>
<dbReference type="AlphaFoldDB" id="A0A9X1VYY0"/>
<comment type="caution">
    <text evidence="1">The sequence shown here is derived from an EMBL/GenBank/DDBJ whole genome shotgun (WGS) entry which is preliminary data.</text>
</comment>